<dbReference type="HOGENOM" id="CLU_1266342_0_0_2"/>
<proteinExistence type="predicted"/>
<reference evidence="2 3" key="1">
    <citation type="journal article" date="2010" name="Stand. Genomic Sci.">
        <title>Complete genome sequence of Archaeoglobus profundus type strain (AV18).</title>
        <authorList>
            <person name="von Jan M."/>
            <person name="Lapidus A."/>
            <person name="Del Rio T.G."/>
            <person name="Copeland A."/>
            <person name="Tice H."/>
            <person name="Cheng J.F."/>
            <person name="Lucas S."/>
            <person name="Chen F."/>
            <person name="Nolan M."/>
            <person name="Goodwin L."/>
            <person name="Han C."/>
            <person name="Pitluck S."/>
            <person name="Liolios K."/>
            <person name="Ivanova N."/>
            <person name="Mavromatis K."/>
            <person name="Ovchinnikova G."/>
            <person name="Chertkov O."/>
            <person name="Pati A."/>
            <person name="Chen A."/>
            <person name="Palaniappan K."/>
            <person name="Land M."/>
            <person name="Hauser L."/>
            <person name="Chang Y.J."/>
            <person name="Jeffries C.D."/>
            <person name="Saunders E."/>
            <person name="Brettin T."/>
            <person name="Detter J.C."/>
            <person name="Chain P."/>
            <person name="Eichinger K."/>
            <person name="Huber H."/>
            <person name="Spring S."/>
            <person name="Rohde M."/>
            <person name="Goker M."/>
            <person name="Wirth R."/>
            <person name="Woyke T."/>
            <person name="Bristow J."/>
            <person name="Eisen J.A."/>
            <person name="Markowitz V."/>
            <person name="Hugenholtz P."/>
            <person name="Kyrpides N.C."/>
            <person name="Klenk H.P."/>
        </authorList>
    </citation>
    <scope>NUCLEOTIDE SEQUENCE [LARGE SCALE GENOMIC DNA]</scope>
    <source>
        <strain evidence="3">DSM 5631 / JCM 9629 / NBRC 100127 / Av18</strain>
    </source>
</reference>
<evidence type="ECO:0000313" key="3">
    <source>
        <dbReference type="Proteomes" id="UP000001901"/>
    </source>
</evidence>
<dbReference type="STRING" id="572546.Arcpr_0135"/>
<organism evidence="2 3">
    <name type="scientific">Archaeoglobus profundus (strain DSM 5631 / JCM 9629 / NBRC 100127 / Av18)</name>
    <dbReference type="NCBI Taxonomy" id="572546"/>
    <lineage>
        <taxon>Archaea</taxon>
        <taxon>Methanobacteriati</taxon>
        <taxon>Methanobacteriota</taxon>
        <taxon>Archaeoglobi</taxon>
        <taxon>Archaeoglobales</taxon>
        <taxon>Archaeoglobaceae</taxon>
        <taxon>Archaeoglobus</taxon>
    </lineage>
</organism>
<dbReference type="EMBL" id="CP001857">
    <property type="protein sequence ID" value="ADB57207.1"/>
    <property type="molecule type" value="Genomic_DNA"/>
</dbReference>
<dbReference type="GeneID" id="8738783"/>
<dbReference type="AlphaFoldDB" id="D2RFY2"/>
<evidence type="ECO:0000313" key="2">
    <source>
        <dbReference type="EMBL" id="ADB57207.1"/>
    </source>
</evidence>
<sequence length="204" mass="23494">MSVGWDASHGEFLIEDYYYFSKLKRMAKNEGIEIYQEDDFKKLGEHDVIVFNYPEEKFRSWEIRKISNWLKKGKRIVFATYYGNMDSTAENINKVLTKLEIPIRINGDVVVDLENNAGDMMFPICKYKTYKVVMPCASSLTTNNNALIISETGLTHPNGYRSPVVGAMYKDKGEIIVLGTCVFWDNYSLELLDNKILALDILRC</sequence>
<accession>D2RFY2</accession>
<dbReference type="eggNOG" id="arCOG01314">
    <property type="taxonomic scope" value="Archaea"/>
</dbReference>
<dbReference type="InterPro" id="IPR025646">
    <property type="entry name" value="DUF4350"/>
</dbReference>
<dbReference type="RefSeq" id="WP_012939543.1">
    <property type="nucleotide sequence ID" value="NC_013741.1"/>
</dbReference>
<evidence type="ECO:0000259" key="1">
    <source>
        <dbReference type="Pfam" id="PF14258"/>
    </source>
</evidence>
<feature type="domain" description="DUF4350" evidence="1">
    <location>
        <begin position="22"/>
        <end position="201"/>
    </location>
</feature>
<dbReference type="PaxDb" id="572546-Arcpr_0135"/>
<gene>
    <name evidence="2" type="ordered locus">Arcpr_0135</name>
</gene>
<dbReference type="KEGG" id="apo:Arcpr_0135"/>
<dbReference type="Pfam" id="PF14258">
    <property type="entry name" value="DUF4350"/>
    <property type="match status" value="1"/>
</dbReference>
<protein>
    <recommendedName>
        <fullName evidence="1">DUF4350 domain-containing protein</fullName>
    </recommendedName>
</protein>
<keyword evidence="3" id="KW-1185">Reference proteome</keyword>
<name>D2RFY2_ARCPA</name>
<dbReference type="Proteomes" id="UP000001901">
    <property type="component" value="Chromosome"/>
</dbReference>
<dbReference type="OrthoDB" id="51561at2157"/>